<evidence type="ECO:0000313" key="3">
    <source>
        <dbReference type="Proteomes" id="UP000663831"/>
    </source>
</evidence>
<dbReference type="Gene3D" id="2.80.10.50">
    <property type="match status" value="1"/>
</dbReference>
<feature type="compositionally biased region" description="Polar residues" evidence="1">
    <location>
        <begin position="173"/>
        <end position="194"/>
    </location>
</feature>
<evidence type="ECO:0000313" key="2">
    <source>
        <dbReference type="EMBL" id="CAE6520608.1"/>
    </source>
</evidence>
<dbReference type="AlphaFoldDB" id="A0A8H3HKA1"/>
<dbReference type="InterPro" id="IPR035992">
    <property type="entry name" value="Ricin_B-like_lectins"/>
</dbReference>
<evidence type="ECO:0000256" key="1">
    <source>
        <dbReference type="SAM" id="MobiDB-lite"/>
    </source>
</evidence>
<gene>
    <name evidence="2" type="ORF">RDB_LOCUS143685</name>
</gene>
<reference evidence="2" key="1">
    <citation type="submission" date="2021-01" db="EMBL/GenBank/DDBJ databases">
        <authorList>
            <person name="Kaushik A."/>
        </authorList>
    </citation>
    <scope>NUCLEOTIDE SEQUENCE</scope>
    <source>
        <strain evidence="2">AG3-1AP</strain>
    </source>
</reference>
<dbReference type="SUPFAM" id="SSF50370">
    <property type="entry name" value="Ricin B-like lectins"/>
    <property type="match status" value="1"/>
</dbReference>
<sequence length="194" mass="22161">MGNRNPANITFNPVDMPLTPGTYIIHDTDSDWVLAYYSSNNRIGTWSSNQADYEKWYVKCYPGSSKYAIQDMSYKRYIAVAMKGDNPYGMEEEDASVLELEHQFQDFYLIKLAGTRRYLEHPNIKLEKNHTMVNFTNRVPLQGCSWRFERISGDTGSVLRPKPKHSGFISPTPHANTSSQVPGNLLTNDTVQQI</sequence>
<feature type="region of interest" description="Disordered" evidence="1">
    <location>
        <begin position="168"/>
        <end position="194"/>
    </location>
</feature>
<organism evidence="2 3">
    <name type="scientific">Rhizoctonia solani</name>
    <dbReference type="NCBI Taxonomy" id="456999"/>
    <lineage>
        <taxon>Eukaryota</taxon>
        <taxon>Fungi</taxon>
        <taxon>Dikarya</taxon>
        <taxon>Basidiomycota</taxon>
        <taxon>Agaricomycotina</taxon>
        <taxon>Agaricomycetes</taxon>
        <taxon>Cantharellales</taxon>
        <taxon>Ceratobasidiaceae</taxon>
        <taxon>Rhizoctonia</taxon>
    </lineage>
</organism>
<accession>A0A8H3HKA1</accession>
<comment type="caution">
    <text evidence="2">The sequence shown here is derived from an EMBL/GenBank/DDBJ whole genome shotgun (WGS) entry which is preliminary data.</text>
</comment>
<protein>
    <submittedName>
        <fullName evidence="2">Uncharacterized protein</fullName>
    </submittedName>
</protein>
<name>A0A8H3HKA1_9AGAM</name>
<proteinExistence type="predicted"/>
<dbReference type="Proteomes" id="UP000663831">
    <property type="component" value="Unassembled WGS sequence"/>
</dbReference>
<dbReference type="EMBL" id="CAJMWV010006328">
    <property type="protein sequence ID" value="CAE6520608.1"/>
    <property type="molecule type" value="Genomic_DNA"/>
</dbReference>